<name>A0A498JQ20_MALDO</name>
<evidence type="ECO:0000313" key="1">
    <source>
        <dbReference type="EMBL" id="RXH95682.1"/>
    </source>
</evidence>
<organism evidence="1 2">
    <name type="scientific">Malus domestica</name>
    <name type="common">Apple</name>
    <name type="synonym">Pyrus malus</name>
    <dbReference type="NCBI Taxonomy" id="3750"/>
    <lineage>
        <taxon>Eukaryota</taxon>
        <taxon>Viridiplantae</taxon>
        <taxon>Streptophyta</taxon>
        <taxon>Embryophyta</taxon>
        <taxon>Tracheophyta</taxon>
        <taxon>Spermatophyta</taxon>
        <taxon>Magnoliopsida</taxon>
        <taxon>eudicotyledons</taxon>
        <taxon>Gunneridae</taxon>
        <taxon>Pentapetalae</taxon>
        <taxon>rosids</taxon>
        <taxon>fabids</taxon>
        <taxon>Rosales</taxon>
        <taxon>Rosaceae</taxon>
        <taxon>Amygdaloideae</taxon>
        <taxon>Maleae</taxon>
        <taxon>Malus</taxon>
    </lineage>
</organism>
<comment type="caution">
    <text evidence="1">The sequence shown here is derived from an EMBL/GenBank/DDBJ whole genome shotgun (WGS) entry which is preliminary data.</text>
</comment>
<evidence type="ECO:0000313" key="2">
    <source>
        <dbReference type="Proteomes" id="UP000290289"/>
    </source>
</evidence>
<accession>A0A498JQ20</accession>
<dbReference type="AlphaFoldDB" id="A0A498JQ20"/>
<reference evidence="1 2" key="1">
    <citation type="submission" date="2018-10" db="EMBL/GenBank/DDBJ databases">
        <title>A high-quality apple genome assembly.</title>
        <authorList>
            <person name="Hu J."/>
        </authorList>
    </citation>
    <scope>NUCLEOTIDE SEQUENCE [LARGE SCALE GENOMIC DNA]</scope>
    <source>
        <strain evidence="2">cv. HFTH1</strain>
        <tissue evidence="1">Young leaf</tissue>
    </source>
</reference>
<dbReference type="EMBL" id="RDQH01000332">
    <property type="protein sequence ID" value="RXH95682.1"/>
    <property type="molecule type" value="Genomic_DNA"/>
</dbReference>
<proteinExistence type="predicted"/>
<sequence length="59" mass="6644">MKSKTGGTCCSTGRILSEFSFRLTLMKRLVPHPIFASSPFRFVLSRPVPFRLVCIPNNT</sequence>
<gene>
    <name evidence="1" type="ORF">DVH24_008182</name>
</gene>
<protein>
    <submittedName>
        <fullName evidence="1">Uncharacterized protein</fullName>
    </submittedName>
</protein>
<dbReference type="Proteomes" id="UP000290289">
    <property type="component" value="Chromosome 6"/>
</dbReference>
<keyword evidence="2" id="KW-1185">Reference proteome</keyword>